<keyword evidence="9 11" id="KW-0472">Membrane</keyword>
<reference evidence="14" key="2">
    <citation type="submission" date="2021-11" db="EMBL/GenBank/DDBJ databases">
        <title>Genome sequence of Xylella taiwanensis PLS432.</title>
        <authorList>
            <person name="Weng L.-W."/>
            <person name="Su C.-C."/>
            <person name="Tsai C.-W."/>
            <person name="Kuo C.-H."/>
        </authorList>
    </citation>
    <scope>NUCLEOTIDE SEQUENCE</scope>
    <source>
        <strain evidence="14">PLS432</strain>
    </source>
</reference>
<evidence type="ECO:0000256" key="6">
    <source>
        <dbReference type="ARBA" id="ARBA00022692"/>
    </source>
</evidence>
<dbReference type="InterPro" id="IPR006260">
    <property type="entry name" value="TonB/TolA_C"/>
</dbReference>
<organism evidence="13 15">
    <name type="scientific">Xylella taiwanensis</name>
    <dbReference type="NCBI Taxonomy" id="1444770"/>
    <lineage>
        <taxon>Bacteria</taxon>
        <taxon>Pseudomonadati</taxon>
        <taxon>Pseudomonadota</taxon>
        <taxon>Gammaproteobacteria</taxon>
        <taxon>Lysobacterales</taxon>
        <taxon>Lysobacteraceae</taxon>
        <taxon>Xylella</taxon>
    </lineage>
</organism>
<evidence type="ECO:0000256" key="2">
    <source>
        <dbReference type="ARBA" id="ARBA00006555"/>
    </source>
</evidence>
<sequence length="231" mass="24002">MYARRIYAQSAPQLLPPHTFKIAGIAFGIGILLFGVFWMTGRSQGRATDTQVAPVAESTPTLAPLPAPLPAKGDVAANMPKAPSDPLPEDGLTTENAPINDTLPEPIPSSPTGTTPANMPAQTPTTATSAPTAAATTPINQPTPIPGQMPPPEYPADAAARGDHGTVTVRVLVDAEGAPSGVEMAKSSGSRELDNAALQTVRGWRFKPARNSNDQPVPGSLEIPFEFNLGQ</sequence>
<dbReference type="InterPro" id="IPR051045">
    <property type="entry name" value="TonB-dependent_transducer"/>
</dbReference>
<protein>
    <submittedName>
        <fullName evidence="13">Cell envelope biogenesis protein TonB</fullName>
    </submittedName>
    <submittedName>
        <fullName evidence="14">Energy transducer TonB</fullName>
    </submittedName>
</protein>
<dbReference type="GeneID" id="68901148"/>
<keyword evidence="3" id="KW-0813">Transport</keyword>
<dbReference type="Gene3D" id="3.30.1150.10">
    <property type="match status" value="1"/>
</dbReference>
<dbReference type="KEGG" id="xtw:AB672_07570"/>
<dbReference type="AlphaFoldDB" id="Z9JJ14"/>
<dbReference type="Proteomes" id="UP001430701">
    <property type="component" value="Unassembled WGS sequence"/>
</dbReference>
<keyword evidence="7" id="KW-0653">Protein transport</keyword>
<evidence type="ECO:0000256" key="8">
    <source>
        <dbReference type="ARBA" id="ARBA00022989"/>
    </source>
</evidence>
<feature type="transmembrane region" description="Helical" evidence="11">
    <location>
        <begin position="20"/>
        <end position="39"/>
    </location>
</feature>
<evidence type="ECO:0000256" key="3">
    <source>
        <dbReference type="ARBA" id="ARBA00022448"/>
    </source>
</evidence>
<dbReference type="RefSeq" id="WP_038271136.1">
    <property type="nucleotide sequence ID" value="NZ_CP053627.1"/>
</dbReference>
<dbReference type="EMBL" id="JDSQ01000009">
    <property type="protein sequence ID" value="EWS78159.1"/>
    <property type="molecule type" value="Genomic_DNA"/>
</dbReference>
<evidence type="ECO:0000313" key="13">
    <source>
        <dbReference type="EMBL" id="EWS78159.1"/>
    </source>
</evidence>
<dbReference type="Proteomes" id="UP000020406">
    <property type="component" value="Unassembled WGS sequence"/>
</dbReference>
<dbReference type="SUPFAM" id="SSF74653">
    <property type="entry name" value="TolA/TonB C-terminal domain"/>
    <property type="match status" value="1"/>
</dbReference>
<dbReference type="PATRIC" id="fig|1444770.3.peg.1560"/>
<dbReference type="eggNOG" id="COG0810">
    <property type="taxonomic scope" value="Bacteria"/>
</dbReference>
<evidence type="ECO:0000256" key="5">
    <source>
        <dbReference type="ARBA" id="ARBA00022519"/>
    </source>
</evidence>
<dbReference type="InterPro" id="IPR037682">
    <property type="entry name" value="TonB_C"/>
</dbReference>
<comment type="subcellular location">
    <subcellularLocation>
        <location evidence="1">Cell inner membrane</location>
        <topology evidence="1">Single-pass membrane protein</topology>
        <orientation evidence="1">Periplasmic side</orientation>
    </subcellularLocation>
</comment>
<dbReference type="PANTHER" id="PTHR33446:SF2">
    <property type="entry name" value="PROTEIN TONB"/>
    <property type="match status" value="1"/>
</dbReference>
<evidence type="ECO:0000256" key="10">
    <source>
        <dbReference type="SAM" id="MobiDB-lite"/>
    </source>
</evidence>
<keyword evidence="5" id="KW-0997">Cell inner membrane</keyword>
<dbReference type="PROSITE" id="PS52015">
    <property type="entry name" value="TONB_CTD"/>
    <property type="match status" value="1"/>
</dbReference>
<dbReference type="GO" id="GO:0055085">
    <property type="term" value="P:transmembrane transport"/>
    <property type="evidence" value="ECO:0007669"/>
    <property type="project" value="InterPro"/>
</dbReference>
<feature type="domain" description="TonB C-terminal" evidence="12">
    <location>
        <begin position="139"/>
        <end position="231"/>
    </location>
</feature>
<dbReference type="GO" id="GO:0015031">
    <property type="term" value="P:protein transport"/>
    <property type="evidence" value="ECO:0007669"/>
    <property type="project" value="UniProtKB-KW"/>
</dbReference>
<accession>Z9JJ14</accession>
<comment type="similarity">
    <text evidence="2">Belongs to the TonB family.</text>
</comment>
<evidence type="ECO:0000256" key="9">
    <source>
        <dbReference type="ARBA" id="ARBA00023136"/>
    </source>
</evidence>
<evidence type="ECO:0000313" key="16">
    <source>
        <dbReference type="Proteomes" id="UP001430701"/>
    </source>
</evidence>
<dbReference type="GO" id="GO:0098797">
    <property type="term" value="C:plasma membrane protein complex"/>
    <property type="evidence" value="ECO:0007669"/>
    <property type="project" value="TreeGrafter"/>
</dbReference>
<evidence type="ECO:0000256" key="4">
    <source>
        <dbReference type="ARBA" id="ARBA00022475"/>
    </source>
</evidence>
<dbReference type="OrthoDB" id="9792439at2"/>
<dbReference type="NCBIfam" id="TIGR01352">
    <property type="entry name" value="tonB_Cterm"/>
    <property type="match status" value="1"/>
</dbReference>
<keyword evidence="8 11" id="KW-1133">Transmembrane helix</keyword>
<dbReference type="Pfam" id="PF03544">
    <property type="entry name" value="TonB_C"/>
    <property type="match status" value="1"/>
</dbReference>
<evidence type="ECO:0000256" key="11">
    <source>
        <dbReference type="SAM" id="Phobius"/>
    </source>
</evidence>
<comment type="caution">
    <text evidence="13">The sequence shown here is derived from an EMBL/GenBank/DDBJ whole genome shotgun (WGS) entry which is preliminary data.</text>
</comment>
<dbReference type="STRING" id="1444770.AF72_06555"/>
<feature type="compositionally biased region" description="Low complexity" evidence="10">
    <location>
        <begin position="120"/>
        <end position="139"/>
    </location>
</feature>
<evidence type="ECO:0000256" key="1">
    <source>
        <dbReference type="ARBA" id="ARBA00004383"/>
    </source>
</evidence>
<proteinExistence type="inferred from homology"/>
<keyword evidence="16" id="KW-1185">Reference proteome</keyword>
<dbReference type="EMBL" id="JAJPPU010000001">
    <property type="protein sequence ID" value="MCD8472137.1"/>
    <property type="molecule type" value="Genomic_DNA"/>
</dbReference>
<keyword evidence="6 11" id="KW-0812">Transmembrane</keyword>
<gene>
    <name evidence="13" type="ORF">AF72_06555</name>
    <name evidence="14" type="ORF">LPH55_01295</name>
</gene>
<evidence type="ECO:0000256" key="7">
    <source>
        <dbReference type="ARBA" id="ARBA00022927"/>
    </source>
</evidence>
<keyword evidence="4" id="KW-1003">Cell membrane</keyword>
<evidence type="ECO:0000259" key="12">
    <source>
        <dbReference type="PROSITE" id="PS52015"/>
    </source>
</evidence>
<evidence type="ECO:0000313" key="15">
    <source>
        <dbReference type="Proteomes" id="UP000020406"/>
    </source>
</evidence>
<name>Z9JJ14_9GAMM</name>
<reference evidence="13 15" key="1">
    <citation type="journal article" date="2014" name="Genome Announc.">
        <title>Draft Genome Sequence of Xylella fastidiosa Pear Leaf Scorch Strain in Taiwan.</title>
        <authorList>
            <person name="Su C.C."/>
            <person name="Deng W.L."/>
            <person name="Jan F.J."/>
            <person name="Chang C.J."/>
            <person name="Huang H."/>
            <person name="Chen J."/>
        </authorList>
    </citation>
    <scope>NUCLEOTIDE SEQUENCE [LARGE SCALE GENOMIC DNA]</scope>
    <source>
        <strain evidence="13 15">PLS229</strain>
    </source>
</reference>
<dbReference type="PANTHER" id="PTHR33446">
    <property type="entry name" value="PROTEIN TONB-RELATED"/>
    <property type="match status" value="1"/>
</dbReference>
<feature type="region of interest" description="Disordered" evidence="10">
    <location>
        <begin position="75"/>
        <end position="139"/>
    </location>
</feature>
<evidence type="ECO:0000313" key="14">
    <source>
        <dbReference type="EMBL" id="MCD8472137.1"/>
    </source>
</evidence>
<dbReference type="GO" id="GO:0031992">
    <property type="term" value="F:energy transducer activity"/>
    <property type="evidence" value="ECO:0007669"/>
    <property type="project" value="TreeGrafter"/>
</dbReference>